<reference evidence="3 4" key="1">
    <citation type="submission" date="2023-12" db="EMBL/GenBank/DDBJ databases">
        <authorList>
            <person name="Easwaran N."/>
            <person name="Lazarus H.P.S."/>
        </authorList>
    </citation>
    <scope>NUCLEOTIDE SEQUENCE [LARGE SCALE GENOMIC DNA]</scope>
    <source>
        <strain evidence="3 4">VIT-2023</strain>
    </source>
</reference>
<dbReference type="InterPro" id="IPR027417">
    <property type="entry name" value="P-loop_NTPase"/>
</dbReference>
<dbReference type="Pfam" id="PF01926">
    <property type="entry name" value="MMR_HSR1"/>
    <property type="match status" value="1"/>
</dbReference>
<dbReference type="Pfam" id="PF18709">
    <property type="entry name" value="DLP_helical"/>
    <property type="match status" value="1"/>
</dbReference>
<comment type="caution">
    <text evidence="3">The sequence shown here is derived from an EMBL/GenBank/DDBJ whole genome shotgun (WGS) entry which is preliminary data.</text>
</comment>
<proteinExistence type="predicted"/>
<evidence type="ECO:0000313" key="4">
    <source>
        <dbReference type="Proteomes" id="UP001387110"/>
    </source>
</evidence>
<evidence type="ECO:0000313" key="3">
    <source>
        <dbReference type="EMBL" id="MEI4463857.1"/>
    </source>
</evidence>
<dbReference type="RefSeq" id="WP_336449700.1">
    <property type="nucleotide sequence ID" value="NZ_JBAWKY010000006.1"/>
</dbReference>
<dbReference type="PANTHER" id="PTHR42714:SF2">
    <property type="entry name" value="TRNA MODIFICATION GTPASE GTPBP3, MITOCHONDRIAL"/>
    <property type="match status" value="1"/>
</dbReference>
<dbReference type="Proteomes" id="UP001387110">
    <property type="component" value="Unassembled WGS sequence"/>
</dbReference>
<organism evidence="3 4">
    <name type="scientific">Exiguobacterium indicum</name>
    <dbReference type="NCBI Taxonomy" id="296995"/>
    <lineage>
        <taxon>Bacteria</taxon>
        <taxon>Bacillati</taxon>
        <taxon>Bacillota</taxon>
        <taxon>Bacilli</taxon>
        <taxon>Bacillales</taxon>
        <taxon>Bacillales Family XII. Incertae Sedis</taxon>
        <taxon>Exiguobacterium</taxon>
    </lineage>
</organism>
<dbReference type="EMBL" id="JBAWKY010000006">
    <property type="protein sequence ID" value="MEI4463857.1"/>
    <property type="molecule type" value="Genomic_DNA"/>
</dbReference>
<name>A0ABU8EP65_9BACL</name>
<accession>A0ABU8EP65</accession>
<keyword evidence="4" id="KW-1185">Reference proteome</keyword>
<sequence length="566" mass="63436">MSTDIEVKEILARLKEIADDSVGLLNEKEDTMPNAANIENIINDFFEGEILKIALVGQYSAGKSTIISALTGNQDILIDADIATDDVSEYAWNGVTIMDTPGLYTDRPEHDDRTKDAIKSSDLLIYVLTSDLFDDVILNNFKHLAYEEAYRHKMMLVVNKMSMESGDYDSLRRNYEQSLREALSPFDLSEFPICFIDAADYKDGVEEEDAELIEESHFVEFIDNLNRFIKDKQLLGRIDRPLRNVISELSIAMTKNQDHDSEMFYALLERIEKRVKRSAHKAQNEVDKVKNDIRGEIISLSRLLSNKIGEEGADLELESKQVEARIKEFVEQKNAEIEIILSEERSALTDEIQDVLTSPLAEAYFGSVEDTSSSLNGEQVKIIKMDNIQKNLNGLNIIVGRTSEGILKFSNTGVGGFVKATAASGSDLHKGLYSVGKFFGVKFKPWGAVNAAKNLTNIAKVAGPIMAAAGVVFEVVGHVKDEVNLKRVLDAKNECYSSLVSLSQEIEQAFQKQFKDYEEEAYGAILKNIVTQREEAAARYDLSSEFHQAISQNIKELNHLSVRLSR</sequence>
<dbReference type="InterPro" id="IPR006073">
    <property type="entry name" value="GTP-bd"/>
</dbReference>
<evidence type="ECO:0000259" key="2">
    <source>
        <dbReference type="Pfam" id="PF18709"/>
    </source>
</evidence>
<dbReference type="InterPro" id="IPR040576">
    <property type="entry name" value="DLP_helical"/>
</dbReference>
<evidence type="ECO:0000259" key="1">
    <source>
        <dbReference type="Pfam" id="PF01926"/>
    </source>
</evidence>
<dbReference type="Gene3D" id="3.40.50.300">
    <property type="entry name" value="P-loop containing nucleotide triphosphate hydrolases"/>
    <property type="match status" value="1"/>
</dbReference>
<feature type="domain" description="G" evidence="1">
    <location>
        <begin position="52"/>
        <end position="160"/>
    </location>
</feature>
<dbReference type="SUPFAM" id="SSF52540">
    <property type="entry name" value="P-loop containing nucleoside triphosphate hydrolases"/>
    <property type="match status" value="1"/>
</dbReference>
<gene>
    <name evidence="3" type="ORF">SZL87_15635</name>
</gene>
<protein>
    <submittedName>
        <fullName evidence="3">GTPase</fullName>
    </submittedName>
</protein>
<dbReference type="PANTHER" id="PTHR42714">
    <property type="entry name" value="TRNA MODIFICATION GTPASE GTPBP3"/>
    <property type="match status" value="1"/>
</dbReference>
<feature type="domain" description="Dynamin-like helical" evidence="2">
    <location>
        <begin position="250"/>
        <end position="513"/>
    </location>
</feature>